<comment type="caution">
    <text evidence="2">The sequence shown here is derived from an EMBL/GenBank/DDBJ whole genome shotgun (WGS) entry which is preliminary data.</text>
</comment>
<organism evidence="2">
    <name type="scientific">marine sediment metagenome</name>
    <dbReference type="NCBI Taxonomy" id="412755"/>
    <lineage>
        <taxon>unclassified sequences</taxon>
        <taxon>metagenomes</taxon>
        <taxon>ecological metagenomes</taxon>
    </lineage>
</organism>
<reference evidence="2" key="1">
    <citation type="journal article" date="2015" name="Nature">
        <title>Complex archaea that bridge the gap between prokaryotes and eukaryotes.</title>
        <authorList>
            <person name="Spang A."/>
            <person name="Saw J.H."/>
            <person name="Jorgensen S.L."/>
            <person name="Zaremba-Niedzwiedzka K."/>
            <person name="Martijn J."/>
            <person name="Lind A.E."/>
            <person name="van Eijk R."/>
            <person name="Schleper C."/>
            <person name="Guy L."/>
            <person name="Ettema T.J."/>
        </authorList>
    </citation>
    <scope>NUCLEOTIDE SEQUENCE</scope>
</reference>
<gene>
    <name evidence="2" type="ORF">LCGC14_2185210</name>
</gene>
<name>A0A0F9FYK3_9ZZZZ</name>
<dbReference type="EMBL" id="LAZR01028491">
    <property type="protein sequence ID" value="KKL62440.1"/>
    <property type="molecule type" value="Genomic_DNA"/>
</dbReference>
<protein>
    <submittedName>
        <fullName evidence="2">Uncharacterized protein</fullName>
    </submittedName>
</protein>
<proteinExistence type="predicted"/>
<sequence>ELALIVPVSSTNIYLVVLSVIASPATASHLNETKGALSSAVVRIKPSPADTSTVPEPPSDSIPPVKYPDEPV</sequence>
<evidence type="ECO:0000256" key="1">
    <source>
        <dbReference type="SAM" id="MobiDB-lite"/>
    </source>
</evidence>
<dbReference type="AlphaFoldDB" id="A0A0F9FYK3"/>
<accession>A0A0F9FYK3</accession>
<feature type="region of interest" description="Disordered" evidence="1">
    <location>
        <begin position="47"/>
        <end position="72"/>
    </location>
</feature>
<evidence type="ECO:0000313" key="2">
    <source>
        <dbReference type="EMBL" id="KKL62440.1"/>
    </source>
</evidence>
<feature type="non-terminal residue" evidence="2">
    <location>
        <position position="1"/>
    </location>
</feature>